<feature type="domain" description="Aconitase/3-isopropylmalate dehydratase large subunit alpha/beta/alpha" evidence="6">
    <location>
        <begin position="298"/>
        <end position="430"/>
    </location>
</feature>
<dbReference type="InterPro" id="IPR050067">
    <property type="entry name" value="IPM_dehydratase_rel_enz"/>
</dbReference>
<dbReference type="InterPro" id="IPR036008">
    <property type="entry name" value="Aconitase_4Fe-4S_dom"/>
</dbReference>
<dbReference type="Pfam" id="PF00330">
    <property type="entry name" value="Aconitase"/>
    <property type="match status" value="2"/>
</dbReference>
<dbReference type="CDD" id="cd01583">
    <property type="entry name" value="IPMI"/>
    <property type="match status" value="1"/>
</dbReference>
<gene>
    <name evidence="7" type="ORF">G7B40_023805</name>
</gene>
<dbReference type="InterPro" id="IPR015931">
    <property type="entry name" value="Acnase/IPM_dHydase_lsu_aba_1/3"/>
</dbReference>
<evidence type="ECO:0000256" key="5">
    <source>
        <dbReference type="ARBA" id="ARBA00023239"/>
    </source>
</evidence>
<dbReference type="PANTHER" id="PTHR43822:SF2">
    <property type="entry name" value="HOMOACONITASE, MITOCHONDRIAL"/>
    <property type="match status" value="1"/>
</dbReference>
<dbReference type="InterPro" id="IPR001030">
    <property type="entry name" value="Acoase/IPM_deHydtase_lsu_aba"/>
</dbReference>
<dbReference type="AlphaFoldDB" id="A0AAP5ID66"/>
<proteinExistence type="predicted"/>
<dbReference type="InterPro" id="IPR011826">
    <property type="entry name" value="HAcnase/IPMdehydase_lsu_prok"/>
</dbReference>
<dbReference type="SUPFAM" id="SSF53732">
    <property type="entry name" value="Aconitase iron-sulfur domain"/>
    <property type="match status" value="1"/>
</dbReference>
<dbReference type="Proteomes" id="UP000667802">
    <property type="component" value="Unassembled WGS sequence"/>
</dbReference>
<evidence type="ECO:0000313" key="8">
    <source>
        <dbReference type="Proteomes" id="UP000667802"/>
    </source>
</evidence>
<keyword evidence="3" id="KW-0408">Iron</keyword>
<name>A0AAP5ID66_9CYAN</name>
<evidence type="ECO:0000259" key="6">
    <source>
        <dbReference type="Pfam" id="PF00330"/>
    </source>
</evidence>
<comment type="caution">
    <text evidence="7">The sequence shown here is derived from an EMBL/GenBank/DDBJ whole genome shotgun (WGS) entry which is preliminary data.</text>
</comment>
<accession>A0AAP5ID66</accession>
<evidence type="ECO:0000313" key="7">
    <source>
        <dbReference type="EMBL" id="MDR9897568.1"/>
    </source>
</evidence>
<dbReference type="PANTHER" id="PTHR43822">
    <property type="entry name" value="HOMOACONITASE, MITOCHONDRIAL-RELATED"/>
    <property type="match status" value="1"/>
</dbReference>
<reference evidence="8" key="1">
    <citation type="journal article" date="2021" name="Science">
        <title>Hunting the eagle killer: A cyanobacterial neurotoxin causes vacuolar myelinopathy.</title>
        <authorList>
            <person name="Breinlinger S."/>
            <person name="Phillips T.J."/>
            <person name="Haram B.N."/>
            <person name="Mares J."/>
            <person name="Martinez Yerena J.A."/>
            <person name="Hrouzek P."/>
            <person name="Sobotka R."/>
            <person name="Henderson W.M."/>
            <person name="Schmieder P."/>
            <person name="Williams S.M."/>
            <person name="Lauderdale J.D."/>
            <person name="Wilde H.D."/>
            <person name="Gerrin W."/>
            <person name="Kust A."/>
            <person name="Washington J.W."/>
            <person name="Wagner C."/>
            <person name="Geier B."/>
            <person name="Liebeke M."/>
            <person name="Enke H."/>
            <person name="Niedermeyer T.H.J."/>
            <person name="Wilde S.B."/>
        </authorList>
    </citation>
    <scope>NUCLEOTIDE SEQUENCE [LARGE SCALE GENOMIC DNA]</scope>
    <source>
        <strain evidence="8">Thurmond2011</strain>
    </source>
</reference>
<feature type="domain" description="Aconitase/3-isopropylmalate dehydratase large subunit alpha/beta/alpha" evidence="6">
    <location>
        <begin position="22"/>
        <end position="294"/>
    </location>
</feature>
<dbReference type="PRINTS" id="PR00415">
    <property type="entry name" value="ACONITASE"/>
</dbReference>
<dbReference type="InterPro" id="IPR006251">
    <property type="entry name" value="Homoacnase/IPMdehydase_lsu"/>
</dbReference>
<keyword evidence="4" id="KW-0411">Iron-sulfur</keyword>
<evidence type="ECO:0000256" key="3">
    <source>
        <dbReference type="ARBA" id="ARBA00023004"/>
    </source>
</evidence>
<dbReference type="InterPro" id="IPR033941">
    <property type="entry name" value="IPMI_cat"/>
</dbReference>
<organism evidence="7 8">
    <name type="scientific">Aetokthonos hydrillicola Thurmond2011</name>
    <dbReference type="NCBI Taxonomy" id="2712845"/>
    <lineage>
        <taxon>Bacteria</taxon>
        <taxon>Bacillati</taxon>
        <taxon>Cyanobacteriota</taxon>
        <taxon>Cyanophyceae</taxon>
        <taxon>Nostocales</taxon>
        <taxon>Hapalosiphonaceae</taxon>
        <taxon>Aetokthonos</taxon>
    </lineage>
</organism>
<dbReference type="EMBL" id="JAALHA020000013">
    <property type="protein sequence ID" value="MDR9897568.1"/>
    <property type="molecule type" value="Genomic_DNA"/>
</dbReference>
<evidence type="ECO:0000256" key="4">
    <source>
        <dbReference type="ARBA" id="ARBA00023014"/>
    </source>
</evidence>
<dbReference type="GO" id="GO:0003861">
    <property type="term" value="F:3-isopropylmalate dehydratase activity"/>
    <property type="evidence" value="ECO:0007669"/>
    <property type="project" value="InterPro"/>
</dbReference>
<protein>
    <submittedName>
        <fullName evidence="7">3-isopropylmalate dehydratase large subunit</fullName>
    </submittedName>
</protein>
<evidence type="ECO:0000256" key="2">
    <source>
        <dbReference type="ARBA" id="ARBA00022723"/>
    </source>
</evidence>
<dbReference type="NCBIfam" id="TIGR01343">
    <property type="entry name" value="hacA_fam"/>
    <property type="match status" value="1"/>
</dbReference>
<dbReference type="GO" id="GO:0009098">
    <property type="term" value="P:L-leucine biosynthetic process"/>
    <property type="evidence" value="ECO:0007669"/>
    <property type="project" value="InterPro"/>
</dbReference>
<evidence type="ECO:0000256" key="1">
    <source>
        <dbReference type="ARBA" id="ARBA00022485"/>
    </source>
</evidence>
<sequence>MGMTLTEKILAKASGRSVVTPGENIWVDVDVLMTHDVCGPGTIGVFEREFGADAKVWDPDKIVLIPDHYIFTADERANRNVDILRDFAQQQGIKYFYDITDRSNFKANPDYKGVCHIALAQEGHTRPGEVLFGTDSHTCNAGAFGEFATGIGNTDAGFIMGTGKLLIKVPATMRFVLDGELPPYLLAKDLILQIIGDIGVAGATYRTMEFAGESIQRMTMEERMTLCNMVIEAGGKNGVIAPDETTFEYLRTRTDKPFEAVYTDPDAKFYSDRHYDVSQLEPVVAKPHSPDNRALARECSDVKIDRVYIGSCTGGKTTDFFNAAQILKGRKVKVPTYLVPATQKVYEDLFKLKYEGQTLSEIFLEAGCIEPAAPSCAACLGGPKDTFGRVNEPEVCVSTTNRNFPGRMGNKEAGIYLASPYTAAASALTGYVTDPREFLQ</sequence>
<keyword evidence="5" id="KW-0456">Lyase</keyword>
<dbReference type="Gene3D" id="3.30.499.10">
    <property type="entry name" value="Aconitase, domain 3"/>
    <property type="match status" value="2"/>
</dbReference>
<dbReference type="GO" id="GO:0051539">
    <property type="term" value="F:4 iron, 4 sulfur cluster binding"/>
    <property type="evidence" value="ECO:0007669"/>
    <property type="project" value="UniProtKB-KW"/>
</dbReference>
<keyword evidence="1" id="KW-0004">4Fe-4S</keyword>
<dbReference type="NCBIfam" id="TIGR02086">
    <property type="entry name" value="IPMI_arch"/>
    <property type="match status" value="1"/>
</dbReference>
<dbReference type="GO" id="GO:0046872">
    <property type="term" value="F:metal ion binding"/>
    <property type="evidence" value="ECO:0007669"/>
    <property type="project" value="UniProtKB-KW"/>
</dbReference>
<keyword evidence="8" id="KW-1185">Reference proteome</keyword>
<dbReference type="NCBIfam" id="NF001614">
    <property type="entry name" value="PRK00402.1"/>
    <property type="match status" value="1"/>
</dbReference>
<keyword evidence="2" id="KW-0479">Metal-binding</keyword>